<dbReference type="GO" id="GO:0003735">
    <property type="term" value="F:structural constituent of ribosome"/>
    <property type="evidence" value="ECO:0007669"/>
    <property type="project" value="InterPro"/>
</dbReference>
<dbReference type="Gene3D" id="3.90.470.10">
    <property type="entry name" value="Ribosomal protein L22/L17"/>
    <property type="match status" value="1"/>
</dbReference>
<evidence type="ECO:0000313" key="2">
    <source>
        <dbReference type="EMBL" id="KAK7333786.1"/>
    </source>
</evidence>
<sequence>MALLHVVVLCLWNQASNGVLDYVLCLDGWPLGRVVGVEHIPELVSFSMEYIKKSDAATQLKDGSLSIHASAMVKYSREPNNPTESCKARGADLRVHFKNTRETAFAIRKLSLVKARSQLSSKAKTSNIPSPWKNQSLYVILVPHRIDIVGKGRTRQEGVRDEFGNKQEVPSSTKWCLFLGFIGFVFVLLLDEVSYSVSN</sequence>
<dbReference type="AlphaFoldDB" id="A0AAN9QG78"/>
<dbReference type="GO" id="GO:0022625">
    <property type="term" value="C:cytosolic large ribosomal subunit"/>
    <property type="evidence" value="ECO:0007669"/>
    <property type="project" value="TreeGrafter"/>
</dbReference>
<accession>A0AAN9QG78</accession>
<dbReference type="EMBL" id="JAYMYR010000011">
    <property type="protein sequence ID" value="KAK7333786.1"/>
    <property type="molecule type" value="Genomic_DNA"/>
</dbReference>
<dbReference type="PANTHER" id="PTHR11593:SF47">
    <property type="entry name" value="LARGE RIBOSOMAL SUBUNIT PROTEIN UL22Y"/>
    <property type="match status" value="1"/>
</dbReference>
<name>A0AAN9QG78_PHACN</name>
<comment type="caution">
    <text evidence="2">The sequence shown here is derived from an EMBL/GenBank/DDBJ whole genome shotgun (WGS) entry which is preliminary data.</text>
</comment>
<evidence type="ECO:0000256" key="1">
    <source>
        <dbReference type="SAM" id="SignalP"/>
    </source>
</evidence>
<keyword evidence="1" id="KW-0732">Signal</keyword>
<feature type="chain" id="PRO_5042918126" evidence="1">
    <location>
        <begin position="19"/>
        <end position="199"/>
    </location>
</feature>
<feature type="signal peptide" evidence="1">
    <location>
        <begin position="1"/>
        <end position="18"/>
    </location>
</feature>
<protein>
    <submittedName>
        <fullName evidence="2">Uncharacterized protein</fullName>
    </submittedName>
</protein>
<dbReference type="SUPFAM" id="SSF54843">
    <property type="entry name" value="Ribosomal protein L22"/>
    <property type="match status" value="1"/>
</dbReference>
<dbReference type="InterPro" id="IPR036394">
    <property type="entry name" value="Ribosomal_uL22_sf"/>
</dbReference>
<dbReference type="InterPro" id="IPR005721">
    <property type="entry name" value="Ribosomal_uL22_euk/arc"/>
</dbReference>
<evidence type="ECO:0000313" key="3">
    <source>
        <dbReference type="Proteomes" id="UP001374584"/>
    </source>
</evidence>
<gene>
    <name evidence="2" type="ORF">VNO80_30565</name>
</gene>
<proteinExistence type="predicted"/>
<keyword evidence="3" id="KW-1185">Reference proteome</keyword>
<organism evidence="2 3">
    <name type="scientific">Phaseolus coccineus</name>
    <name type="common">Scarlet runner bean</name>
    <name type="synonym">Phaseolus multiflorus</name>
    <dbReference type="NCBI Taxonomy" id="3886"/>
    <lineage>
        <taxon>Eukaryota</taxon>
        <taxon>Viridiplantae</taxon>
        <taxon>Streptophyta</taxon>
        <taxon>Embryophyta</taxon>
        <taxon>Tracheophyta</taxon>
        <taxon>Spermatophyta</taxon>
        <taxon>Magnoliopsida</taxon>
        <taxon>eudicotyledons</taxon>
        <taxon>Gunneridae</taxon>
        <taxon>Pentapetalae</taxon>
        <taxon>rosids</taxon>
        <taxon>fabids</taxon>
        <taxon>Fabales</taxon>
        <taxon>Fabaceae</taxon>
        <taxon>Papilionoideae</taxon>
        <taxon>50 kb inversion clade</taxon>
        <taxon>NPAAA clade</taxon>
        <taxon>indigoferoid/millettioid clade</taxon>
        <taxon>Phaseoleae</taxon>
        <taxon>Phaseolus</taxon>
    </lineage>
</organism>
<reference evidence="2 3" key="1">
    <citation type="submission" date="2024-01" db="EMBL/GenBank/DDBJ databases">
        <title>The genomes of 5 underutilized Papilionoideae crops provide insights into root nodulation and disease resistanc.</title>
        <authorList>
            <person name="Jiang F."/>
        </authorList>
    </citation>
    <scope>NUCLEOTIDE SEQUENCE [LARGE SCALE GENOMIC DNA]</scope>
    <source>
        <strain evidence="2">JINMINGXINNONG_FW02</strain>
        <tissue evidence="2">Leaves</tissue>
    </source>
</reference>
<dbReference type="GO" id="GO:0002181">
    <property type="term" value="P:cytoplasmic translation"/>
    <property type="evidence" value="ECO:0007669"/>
    <property type="project" value="TreeGrafter"/>
</dbReference>
<dbReference type="Proteomes" id="UP001374584">
    <property type="component" value="Unassembled WGS sequence"/>
</dbReference>
<dbReference type="PANTHER" id="PTHR11593">
    <property type="entry name" value="60S RIBOSOMAL PROTEIN L17"/>
    <property type="match status" value="1"/>
</dbReference>